<keyword evidence="3" id="KW-1185">Reference proteome</keyword>
<dbReference type="RefSeq" id="XP_025428580.1">
    <property type="nucleotide sequence ID" value="XM_025576485.1"/>
</dbReference>
<dbReference type="InterPro" id="IPR008402">
    <property type="entry name" value="APC_su15/mnd2"/>
</dbReference>
<dbReference type="GO" id="GO:0031145">
    <property type="term" value="P:anaphase-promoting complex-dependent catabolic process"/>
    <property type="evidence" value="ECO:0007669"/>
    <property type="project" value="InterPro"/>
</dbReference>
<evidence type="ECO:0000313" key="3">
    <source>
        <dbReference type="Proteomes" id="UP000248349"/>
    </source>
</evidence>
<feature type="compositionally biased region" description="Low complexity" evidence="1">
    <location>
        <begin position="19"/>
        <end position="33"/>
    </location>
</feature>
<accession>A0A318ZR75</accession>
<evidence type="ECO:0008006" key="4">
    <source>
        <dbReference type="Google" id="ProtNLM"/>
    </source>
</evidence>
<feature type="compositionally biased region" description="Polar residues" evidence="1">
    <location>
        <begin position="302"/>
        <end position="314"/>
    </location>
</feature>
<dbReference type="GeneID" id="37077714"/>
<feature type="compositionally biased region" description="Low complexity" evidence="1">
    <location>
        <begin position="52"/>
        <end position="66"/>
    </location>
</feature>
<feature type="region of interest" description="Disordered" evidence="1">
    <location>
        <begin position="302"/>
        <end position="331"/>
    </location>
</feature>
<reference evidence="2 3" key="1">
    <citation type="submission" date="2016-12" db="EMBL/GenBank/DDBJ databases">
        <title>The genomes of Aspergillus section Nigri reveals drivers in fungal speciation.</title>
        <authorList>
            <consortium name="DOE Joint Genome Institute"/>
            <person name="Vesth T.C."/>
            <person name="Nybo J."/>
            <person name="Theobald S."/>
            <person name="Brandl J."/>
            <person name="Frisvad J.C."/>
            <person name="Nielsen K.F."/>
            <person name="Lyhne E.K."/>
            <person name="Kogle M.E."/>
            <person name="Kuo A."/>
            <person name="Riley R."/>
            <person name="Clum A."/>
            <person name="Nolan M."/>
            <person name="Lipzen A."/>
            <person name="Salamov A."/>
            <person name="Henrissat B."/>
            <person name="Wiebenga A."/>
            <person name="De Vries R.P."/>
            <person name="Grigoriev I.V."/>
            <person name="Mortensen U.H."/>
            <person name="Andersen M.R."/>
            <person name="Baker S.E."/>
        </authorList>
    </citation>
    <scope>NUCLEOTIDE SEQUENCE [LARGE SCALE GENOMIC DNA]</scope>
    <source>
        <strain evidence="2 3">JOP 1030-1</strain>
    </source>
</reference>
<sequence>MLSLPLITPRDSHELWFGSSQPYRSSTSATSSNHPHHHHPLGDPHGSNRRNGSNQSTSSRGASTSSGDILSSLLLEERALRARKNNIASFGYSWIKPAGCPKTMLGMKEEEAEREEALAAAAAEMAAAAAAAEAGMDDFGGQTQDTMDGEGMQDDTGMERDLDDDIPEADADGLIEEGEEELEEESVVDEDEDVFMERDLDDDIPEAFSGYDDEEEEEDLDEENEEFDDQPDLDADIPSAAEEDYGDEEDMSQNGAMGRDLDDDIPEAEDNHYAQGAEEEWQHTDTDAEFDDEEDVSFAQDPFTQNLRASTSNRGGLPPVPMRRERETEAQRRFLQRWSGGGDAFDTSSMLVDEEDLRASIASQASRRSVFSRFPRRRMGGPRDSLE</sequence>
<gene>
    <name evidence="2" type="ORF">BP01DRAFT_367998</name>
</gene>
<feature type="region of interest" description="Disordered" evidence="1">
    <location>
        <begin position="137"/>
        <end position="267"/>
    </location>
</feature>
<feature type="region of interest" description="Disordered" evidence="1">
    <location>
        <begin position="273"/>
        <end position="292"/>
    </location>
</feature>
<feature type="compositionally biased region" description="Low complexity" evidence="1">
    <location>
        <begin position="362"/>
        <end position="373"/>
    </location>
</feature>
<feature type="compositionally biased region" description="Acidic residues" evidence="1">
    <location>
        <begin position="161"/>
        <end position="251"/>
    </location>
</feature>
<feature type="region of interest" description="Disordered" evidence="1">
    <location>
        <begin position="14"/>
        <end position="66"/>
    </location>
</feature>
<dbReference type="OrthoDB" id="5320532at2759"/>
<dbReference type="AlphaFoldDB" id="A0A318ZR75"/>
<name>A0A318ZR75_9EURO</name>
<dbReference type="STRING" id="1450539.A0A318ZR75"/>
<feature type="region of interest" description="Disordered" evidence="1">
    <location>
        <begin position="362"/>
        <end position="387"/>
    </location>
</feature>
<evidence type="ECO:0000313" key="2">
    <source>
        <dbReference type="EMBL" id="PYH42598.1"/>
    </source>
</evidence>
<dbReference type="GO" id="GO:0005680">
    <property type="term" value="C:anaphase-promoting complex"/>
    <property type="evidence" value="ECO:0007669"/>
    <property type="project" value="InterPro"/>
</dbReference>
<organism evidence="2 3">
    <name type="scientific">Aspergillus saccharolyticus JOP 1030-1</name>
    <dbReference type="NCBI Taxonomy" id="1450539"/>
    <lineage>
        <taxon>Eukaryota</taxon>
        <taxon>Fungi</taxon>
        <taxon>Dikarya</taxon>
        <taxon>Ascomycota</taxon>
        <taxon>Pezizomycotina</taxon>
        <taxon>Eurotiomycetes</taxon>
        <taxon>Eurotiomycetidae</taxon>
        <taxon>Eurotiales</taxon>
        <taxon>Aspergillaceae</taxon>
        <taxon>Aspergillus</taxon>
        <taxon>Aspergillus subgen. Circumdati</taxon>
    </lineage>
</organism>
<protein>
    <recommendedName>
        <fullName evidence="4">Apc15p protein-domain-containing protein</fullName>
    </recommendedName>
</protein>
<dbReference type="Pfam" id="PF05841">
    <property type="entry name" value="Apc15p"/>
    <property type="match status" value="1"/>
</dbReference>
<proteinExistence type="predicted"/>
<dbReference type="EMBL" id="KZ821250">
    <property type="protein sequence ID" value="PYH42598.1"/>
    <property type="molecule type" value="Genomic_DNA"/>
</dbReference>
<dbReference type="Proteomes" id="UP000248349">
    <property type="component" value="Unassembled WGS sequence"/>
</dbReference>
<evidence type="ECO:0000256" key="1">
    <source>
        <dbReference type="SAM" id="MobiDB-lite"/>
    </source>
</evidence>
<feature type="compositionally biased region" description="Basic and acidic residues" evidence="1">
    <location>
        <begin position="322"/>
        <end position="331"/>
    </location>
</feature>